<sequence length="190" mass="21078">MNNATLLRAIPWALAVLVAVWLFDFTGTDDAVPDNSDYELPDDAPDIYITGLDLTRYDATGQATLTTRADTMSVYESTGQSRLSAPIIHRLDDGIKAWQITADQATVYENNNIDLIGNVVIAQQNAIPPMVLHSDRMHYDEQQQQASTEQPVEVTQGKQRISSVGLTVNLDTIDPVIQFLSDVDFYYDPS</sequence>
<dbReference type="Proteomes" id="UP000005953">
    <property type="component" value="Unassembled WGS sequence"/>
</dbReference>
<evidence type="ECO:0000313" key="7">
    <source>
        <dbReference type="Proteomes" id="UP000005953"/>
    </source>
</evidence>
<accession>A4BC81</accession>
<evidence type="ECO:0000313" key="6">
    <source>
        <dbReference type="EMBL" id="EAR10147.1"/>
    </source>
</evidence>
<dbReference type="Gene3D" id="2.60.450.10">
    <property type="entry name" value="Lipopolysaccharide (LPS) transport protein A like domain"/>
    <property type="match status" value="1"/>
</dbReference>
<evidence type="ECO:0000256" key="2">
    <source>
        <dbReference type="ARBA" id="ARBA00022519"/>
    </source>
</evidence>
<dbReference type="Pfam" id="PF06835">
    <property type="entry name" value="LptC"/>
    <property type="match status" value="1"/>
</dbReference>
<dbReference type="RefSeq" id="WP_008042459.1">
    <property type="nucleotide sequence ID" value="NZ_CH724149.1"/>
</dbReference>
<evidence type="ECO:0000256" key="4">
    <source>
        <dbReference type="ARBA" id="ARBA00022989"/>
    </source>
</evidence>
<protein>
    <recommendedName>
        <fullName evidence="8">Lipopolysaccharide export system protein LptC</fullName>
    </recommendedName>
</protein>
<evidence type="ECO:0000256" key="1">
    <source>
        <dbReference type="ARBA" id="ARBA00022475"/>
    </source>
</evidence>
<reference evidence="6 7" key="1">
    <citation type="submission" date="2006-02" db="EMBL/GenBank/DDBJ databases">
        <authorList>
            <person name="Pinhassi J."/>
            <person name="Pedros-Alio C."/>
            <person name="Ferriera S."/>
            <person name="Johnson J."/>
            <person name="Kravitz S."/>
            <person name="Halpern A."/>
            <person name="Remington K."/>
            <person name="Beeson K."/>
            <person name="Tran B."/>
            <person name="Rogers Y.-H."/>
            <person name="Friedman R."/>
            <person name="Venter J.C."/>
        </authorList>
    </citation>
    <scope>NUCLEOTIDE SEQUENCE [LARGE SCALE GENOMIC DNA]</scope>
    <source>
        <strain evidence="6 7">MED297</strain>
    </source>
</reference>
<dbReference type="HOGENOM" id="CLU_1426941_0_0_6"/>
<keyword evidence="3" id="KW-0812">Transmembrane</keyword>
<dbReference type="EMBL" id="AAOE01000005">
    <property type="protein sequence ID" value="EAR10147.1"/>
    <property type="molecule type" value="Genomic_DNA"/>
</dbReference>
<keyword evidence="7" id="KW-1185">Reference proteome</keyword>
<keyword evidence="2" id="KW-0997">Cell inner membrane</keyword>
<keyword evidence="4" id="KW-1133">Transmembrane helix</keyword>
<evidence type="ECO:0000256" key="5">
    <source>
        <dbReference type="ARBA" id="ARBA00023136"/>
    </source>
</evidence>
<proteinExistence type="predicted"/>
<dbReference type="PANTHER" id="PTHR37481:SF1">
    <property type="entry name" value="LIPOPOLYSACCHARIDE EXPORT SYSTEM PROTEIN LPTC"/>
    <property type="match status" value="1"/>
</dbReference>
<dbReference type="GO" id="GO:0005886">
    <property type="term" value="C:plasma membrane"/>
    <property type="evidence" value="ECO:0007669"/>
    <property type="project" value="InterPro"/>
</dbReference>
<evidence type="ECO:0008006" key="8">
    <source>
        <dbReference type="Google" id="ProtNLM"/>
    </source>
</evidence>
<dbReference type="InterPro" id="IPR052363">
    <property type="entry name" value="LPS_export_LptC"/>
</dbReference>
<organism evidence="6 7">
    <name type="scientific">Reinekea blandensis MED297</name>
    <dbReference type="NCBI Taxonomy" id="314283"/>
    <lineage>
        <taxon>Bacteria</taxon>
        <taxon>Pseudomonadati</taxon>
        <taxon>Pseudomonadota</taxon>
        <taxon>Gammaproteobacteria</taxon>
        <taxon>Oceanospirillales</taxon>
        <taxon>Saccharospirillaceae</taxon>
        <taxon>Reinekea</taxon>
    </lineage>
</organism>
<comment type="caution">
    <text evidence="6">The sequence shown here is derived from an EMBL/GenBank/DDBJ whole genome shotgun (WGS) entry which is preliminary data.</text>
</comment>
<dbReference type="STRING" id="314283.MED297_13027"/>
<keyword evidence="5" id="KW-0472">Membrane</keyword>
<name>A4BC81_9GAMM</name>
<evidence type="ECO:0000256" key="3">
    <source>
        <dbReference type="ARBA" id="ARBA00022692"/>
    </source>
</evidence>
<dbReference type="InterPro" id="IPR010664">
    <property type="entry name" value="LipoPS_assembly_LptC-rel"/>
</dbReference>
<dbReference type="PANTHER" id="PTHR37481">
    <property type="entry name" value="LIPOPOLYSACCHARIDE EXPORT SYSTEM PROTEIN LPTC"/>
    <property type="match status" value="1"/>
</dbReference>
<dbReference type="OrthoDB" id="6197113at2"/>
<keyword evidence="1" id="KW-1003">Cell membrane</keyword>
<dbReference type="InterPro" id="IPR026265">
    <property type="entry name" value="LptC"/>
</dbReference>
<dbReference type="GO" id="GO:0017089">
    <property type="term" value="F:glycolipid transfer activity"/>
    <property type="evidence" value="ECO:0007669"/>
    <property type="project" value="TreeGrafter"/>
</dbReference>
<dbReference type="NCBIfam" id="TIGR04409">
    <property type="entry name" value="LptC_YrbK"/>
    <property type="match status" value="1"/>
</dbReference>
<dbReference type="GO" id="GO:0015221">
    <property type="term" value="F:lipopolysaccharide transmembrane transporter activity"/>
    <property type="evidence" value="ECO:0007669"/>
    <property type="project" value="InterPro"/>
</dbReference>
<dbReference type="AlphaFoldDB" id="A4BC81"/>
<dbReference type="GO" id="GO:0030288">
    <property type="term" value="C:outer membrane-bounded periplasmic space"/>
    <property type="evidence" value="ECO:0007669"/>
    <property type="project" value="TreeGrafter"/>
</dbReference>
<gene>
    <name evidence="6" type="ORF">MED297_13027</name>
</gene>